<dbReference type="CDD" id="cd00130">
    <property type="entry name" value="PAS"/>
    <property type="match status" value="1"/>
</dbReference>
<feature type="region of interest" description="Disordered" evidence="17">
    <location>
        <begin position="1"/>
        <end position="21"/>
    </location>
</feature>
<feature type="domain" description="PAS" evidence="21">
    <location>
        <begin position="379"/>
        <end position="451"/>
    </location>
</feature>
<dbReference type="SUPFAM" id="SSF52172">
    <property type="entry name" value="CheY-like"/>
    <property type="match status" value="1"/>
</dbReference>
<keyword evidence="11" id="KW-0067">ATP-binding</keyword>
<evidence type="ECO:0000259" key="22">
    <source>
        <dbReference type="PROSITE" id="PS50113"/>
    </source>
</evidence>
<dbReference type="PRINTS" id="PR00344">
    <property type="entry name" value="BCTRLSENSOR"/>
</dbReference>
<evidence type="ECO:0000259" key="23">
    <source>
        <dbReference type="PROSITE" id="PS50839"/>
    </source>
</evidence>
<organism evidence="24 25">
    <name type="scientific">Stutzerimonas nosocomialis</name>
    <dbReference type="NCBI Taxonomy" id="1056496"/>
    <lineage>
        <taxon>Bacteria</taxon>
        <taxon>Pseudomonadati</taxon>
        <taxon>Pseudomonadota</taxon>
        <taxon>Gammaproteobacteria</taxon>
        <taxon>Pseudomonadales</taxon>
        <taxon>Pseudomonadaceae</taxon>
        <taxon>Stutzerimonas</taxon>
    </lineage>
</organism>
<evidence type="ECO:0000256" key="8">
    <source>
        <dbReference type="ARBA" id="ARBA00022692"/>
    </source>
</evidence>
<dbReference type="PROSITE" id="PS50112">
    <property type="entry name" value="PAS"/>
    <property type="match status" value="1"/>
</dbReference>
<dbReference type="RefSeq" id="WP_138412183.1">
    <property type="nucleotide sequence ID" value="NZ_QLAG01000019.1"/>
</dbReference>
<dbReference type="Pfam" id="PF00072">
    <property type="entry name" value="Response_reg"/>
    <property type="match status" value="1"/>
</dbReference>
<dbReference type="PROSITE" id="PS50109">
    <property type="entry name" value="HIS_KIN"/>
    <property type="match status" value="1"/>
</dbReference>
<dbReference type="InterPro" id="IPR000014">
    <property type="entry name" value="PAS"/>
</dbReference>
<keyword evidence="7" id="KW-0808">Transferase</keyword>
<dbReference type="Gene3D" id="3.30.565.10">
    <property type="entry name" value="Histidine kinase-like ATPase, C-terminal domain"/>
    <property type="match status" value="1"/>
</dbReference>
<dbReference type="Gene3D" id="3.40.50.2300">
    <property type="match status" value="1"/>
</dbReference>
<dbReference type="SUPFAM" id="SSF55785">
    <property type="entry name" value="PYP-like sensor domain (PAS domain)"/>
    <property type="match status" value="1"/>
</dbReference>
<evidence type="ECO:0000313" key="24">
    <source>
        <dbReference type="EMBL" id="TLX62612.1"/>
    </source>
</evidence>
<comment type="catalytic activity">
    <reaction evidence="1">
        <text>ATP + protein L-histidine = ADP + protein N-phospho-L-histidine.</text>
        <dbReference type="EC" id="2.7.13.3"/>
    </reaction>
</comment>
<keyword evidence="14 18" id="KW-0472">Membrane</keyword>
<dbReference type="InterPro" id="IPR042240">
    <property type="entry name" value="CHASE_sf"/>
</dbReference>
<keyword evidence="10 24" id="KW-0418">Kinase</keyword>
<dbReference type="SMART" id="SM00387">
    <property type="entry name" value="HATPase_c"/>
    <property type="match status" value="1"/>
</dbReference>
<dbReference type="SMART" id="SM00086">
    <property type="entry name" value="PAC"/>
    <property type="match status" value="1"/>
</dbReference>
<keyword evidence="25" id="KW-1185">Reference proteome</keyword>
<dbReference type="GO" id="GO:0045121">
    <property type="term" value="C:membrane raft"/>
    <property type="evidence" value="ECO:0007669"/>
    <property type="project" value="UniProtKB-SubCell"/>
</dbReference>
<dbReference type="Gene3D" id="3.30.450.350">
    <property type="entry name" value="CHASE domain"/>
    <property type="match status" value="1"/>
</dbReference>
<dbReference type="InterPro" id="IPR003594">
    <property type="entry name" value="HATPase_dom"/>
</dbReference>
<dbReference type="FunFam" id="1.10.287.130:FF:000001">
    <property type="entry name" value="Two-component sensor histidine kinase"/>
    <property type="match status" value="1"/>
</dbReference>
<dbReference type="SUPFAM" id="SSF47384">
    <property type="entry name" value="Homodimeric domain of signal transducing histidine kinase"/>
    <property type="match status" value="1"/>
</dbReference>
<dbReference type="Proteomes" id="UP000306753">
    <property type="component" value="Unassembled WGS sequence"/>
</dbReference>
<reference evidence="24 25" key="1">
    <citation type="journal article" date="2017" name="Eur. J. Clin. Microbiol. Infect. Dis.">
        <title>Uncommonly isolated clinical Pseudomonas: identification and phylogenetic assignation.</title>
        <authorList>
            <person name="Mulet M."/>
            <person name="Gomila M."/>
            <person name="Ramirez A."/>
            <person name="Cardew S."/>
            <person name="Moore E.R."/>
            <person name="Lalucat J."/>
            <person name="Garcia-Valdes E."/>
        </authorList>
    </citation>
    <scope>NUCLEOTIDE SEQUENCE [LARGE SCALE GENOMIC DNA]</scope>
    <source>
        <strain evidence="24 25">SD129</strain>
    </source>
</reference>
<dbReference type="GO" id="GO:0009927">
    <property type="term" value="F:histidine phosphotransfer kinase activity"/>
    <property type="evidence" value="ECO:0007669"/>
    <property type="project" value="TreeGrafter"/>
</dbReference>
<dbReference type="NCBIfam" id="TIGR00229">
    <property type="entry name" value="sensory_box"/>
    <property type="match status" value="1"/>
</dbReference>
<dbReference type="AlphaFoldDB" id="A0A5R9QCS2"/>
<keyword evidence="8 18" id="KW-0812">Transmembrane</keyword>
<dbReference type="PANTHER" id="PTHR43047:SF72">
    <property type="entry name" value="OSMOSENSING HISTIDINE PROTEIN KINASE SLN1"/>
    <property type="match status" value="1"/>
</dbReference>
<dbReference type="EMBL" id="QLAG01000019">
    <property type="protein sequence ID" value="TLX62612.1"/>
    <property type="molecule type" value="Genomic_DNA"/>
</dbReference>
<evidence type="ECO:0000259" key="21">
    <source>
        <dbReference type="PROSITE" id="PS50112"/>
    </source>
</evidence>
<feature type="modified residue" description="4-aspartylphosphate" evidence="15">
    <location>
        <position position="791"/>
    </location>
</feature>
<feature type="domain" description="PAC" evidence="22">
    <location>
        <begin position="455"/>
        <end position="507"/>
    </location>
</feature>
<evidence type="ECO:0000256" key="14">
    <source>
        <dbReference type="ARBA" id="ARBA00023136"/>
    </source>
</evidence>
<feature type="transmembrane region" description="Helical" evidence="18">
    <location>
        <begin position="34"/>
        <end position="51"/>
    </location>
</feature>
<dbReference type="InterPro" id="IPR006189">
    <property type="entry name" value="CHASE_dom"/>
</dbReference>
<dbReference type="InterPro" id="IPR001610">
    <property type="entry name" value="PAC"/>
</dbReference>
<evidence type="ECO:0000256" key="1">
    <source>
        <dbReference type="ARBA" id="ARBA00000085"/>
    </source>
</evidence>
<dbReference type="InterPro" id="IPR004358">
    <property type="entry name" value="Sig_transdc_His_kin-like_C"/>
</dbReference>
<feature type="domain" description="Response regulatory" evidence="20">
    <location>
        <begin position="742"/>
        <end position="855"/>
    </location>
</feature>
<protein>
    <recommendedName>
        <fullName evidence="4">histidine kinase</fullName>
        <ecNumber evidence="4">2.7.13.3</ecNumber>
    </recommendedName>
</protein>
<dbReference type="Pfam" id="PF00512">
    <property type="entry name" value="HisKA"/>
    <property type="match status" value="1"/>
</dbReference>
<evidence type="ECO:0000256" key="5">
    <source>
        <dbReference type="ARBA" id="ARBA00022475"/>
    </source>
</evidence>
<dbReference type="GO" id="GO:0000155">
    <property type="term" value="F:phosphorelay sensor kinase activity"/>
    <property type="evidence" value="ECO:0007669"/>
    <property type="project" value="InterPro"/>
</dbReference>
<keyword evidence="6 15" id="KW-0597">Phosphoprotein</keyword>
<dbReference type="Pfam" id="PF02518">
    <property type="entry name" value="HATPase_c"/>
    <property type="match status" value="1"/>
</dbReference>
<dbReference type="PROSITE" id="PS50110">
    <property type="entry name" value="RESPONSE_REGULATORY"/>
    <property type="match status" value="1"/>
</dbReference>
<dbReference type="GO" id="GO:0005524">
    <property type="term" value="F:ATP binding"/>
    <property type="evidence" value="ECO:0007669"/>
    <property type="project" value="UniProtKB-KW"/>
</dbReference>
<evidence type="ECO:0000256" key="13">
    <source>
        <dbReference type="ARBA" id="ARBA00023012"/>
    </source>
</evidence>
<dbReference type="Gene3D" id="1.10.287.130">
    <property type="match status" value="1"/>
</dbReference>
<evidence type="ECO:0000259" key="20">
    <source>
        <dbReference type="PROSITE" id="PS50110"/>
    </source>
</evidence>
<keyword evidence="5" id="KW-1003">Cell membrane</keyword>
<dbReference type="InterPro" id="IPR036097">
    <property type="entry name" value="HisK_dim/P_sf"/>
</dbReference>
<dbReference type="InterPro" id="IPR036890">
    <property type="entry name" value="HATPase_C_sf"/>
</dbReference>
<dbReference type="GO" id="GO:0005886">
    <property type="term" value="C:plasma membrane"/>
    <property type="evidence" value="ECO:0007669"/>
    <property type="project" value="UniProtKB-SubCell"/>
</dbReference>
<evidence type="ECO:0000256" key="4">
    <source>
        <dbReference type="ARBA" id="ARBA00012438"/>
    </source>
</evidence>
<dbReference type="FunFam" id="3.30.565.10:FF:000023">
    <property type="entry name" value="PAS domain-containing sensor histidine kinase"/>
    <property type="match status" value="1"/>
</dbReference>
<comment type="subcellular location">
    <subcellularLocation>
        <location evidence="2">Cell membrane</location>
    </subcellularLocation>
    <subcellularLocation>
        <location evidence="3">Membrane raft</location>
        <topology evidence="3">Multi-pass membrane protein</topology>
    </subcellularLocation>
</comment>
<evidence type="ECO:0000256" key="16">
    <source>
        <dbReference type="SAM" id="Coils"/>
    </source>
</evidence>
<evidence type="ECO:0000256" key="9">
    <source>
        <dbReference type="ARBA" id="ARBA00022741"/>
    </source>
</evidence>
<evidence type="ECO:0000256" key="15">
    <source>
        <dbReference type="PROSITE-ProRule" id="PRU00169"/>
    </source>
</evidence>
<feature type="coiled-coil region" evidence="16">
    <location>
        <begin position="355"/>
        <end position="382"/>
    </location>
</feature>
<dbReference type="InterPro" id="IPR005467">
    <property type="entry name" value="His_kinase_dom"/>
</dbReference>
<dbReference type="Pfam" id="PF08447">
    <property type="entry name" value="PAS_3"/>
    <property type="match status" value="1"/>
</dbReference>
<accession>A0A5R9QCS2</accession>
<feature type="compositionally biased region" description="Basic and acidic residues" evidence="17">
    <location>
        <begin position="1"/>
        <end position="11"/>
    </location>
</feature>
<evidence type="ECO:0000313" key="25">
    <source>
        <dbReference type="Proteomes" id="UP000306753"/>
    </source>
</evidence>
<dbReference type="CDD" id="cd00156">
    <property type="entry name" value="REC"/>
    <property type="match status" value="1"/>
</dbReference>
<dbReference type="Gene3D" id="3.30.450.20">
    <property type="entry name" value="PAS domain"/>
    <property type="match status" value="1"/>
</dbReference>
<keyword evidence="13" id="KW-0902">Two-component regulatory system</keyword>
<evidence type="ECO:0000256" key="6">
    <source>
        <dbReference type="ARBA" id="ARBA00022553"/>
    </source>
</evidence>
<gene>
    <name evidence="24" type="ORF">DN820_15180</name>
</gene>
<feature type="domain" description="Histidine kinase" evidence="19">
    <location>
        <begin position="511"/>
        <end position="730"/>
    </location>
</feature>
<proteinExistence type="predicted"/>
<dbReference type="SMART" id="SM00388">
    <property type="entry name" value="HisKA"/>
    <property type="match status" value="1"/>
</dbReference>
<comment type="caution">
    <text evidence="24">The sequence shown here is derived from an EMBL/GenBank/DDBJ whole genome shotgun (WGS) entry which is preliminary data.</text>
</comment>
<dbReference type="SMART" id="SM01079">
    <property type="entry name" value="CHASE"/>
    <property type="match status" value="1"/>
</dbReference>
<dbReference type="InterPro" id="IPR003661">
    <property type="entry name" value="HisK_dim/P_dom"/>
</dbReference>
<evidence type="ECO:0000256" key="2">
    <source>
        <dbReference type="ARBA" id="ARBA00004236"/>
    </source>
</evidence>
<dbReference type="InterPro" id="IPR013655">
    <property type="entry name" value="PAS_fold_3"/>
</dbReference>
<dbReference type="EC" id="2.7.13.3" evidence="4"/>
<dbReference type="SUPFAM" id="SSF55874">
    <property type="entry name" value="ATPase domain of HSP90 chaperone/DNA topoisomerase II/histidine kinase"/>
    <property type="match status" value="1"/>
</dbReference>
<dbReference type="PROSITE" id="PS50113">
    <property type="entry name" value="PAC"/>
    <property type="match status" value="1"/>
</dbReference>
<dbReference type="InterPro" id="IPR000700">
    <property type="entry name" value="PAS-assoc_C"/>
</dbReference>
<sequence>MEHPIERHGLPRESGPQPIPEPRGLRRLLHRRNALAWLVLAFTLLVQMIILQNLRGNESRAAQEQFQMLANKVTEAIEQRLVNHEQILLGAAGLFDASGEVDRDQWRRYVERLQLTTRYPGIQGVGFGKVVRQQERDAHIQSLRAEGFPDYDIHPPGERPLYINVIYLEPFVGRNTVTLGYDMFSEPVRQQALLRAAELGLASVTDKVTLRQETPDSTQAGILLYVPVYRPGMPLALPMQRMEALIGVVYSPYRVSDLMRGILGPADPKLNLTIYSGDSEASDDLIFATDRTGKHSPRYSSLQHIRLYGQIWTLRLDSQPEFENAFHANEALLVVLCIGLSALLFLLTSSLTVRRSRAEALARQMTEQIRRNERELRLSEERLALALKGSNDGLWDLNLQTGTFFASPRSMQMLGYYPGELESDMGLWERMMVADDLDAERERLNQTLQSQREHFTSELRLQHRNGQVVPVLVRGYVQRDGQGKPQRVSGTIMDLTEHKRVEQLKNEFVSTVSHELRTPLTSIAGALGLINGGVLGEVPAPMQQLLEIAHRNSLRLKHLINDLLDMEKIAAGKMSFNRREHALRDLLEEALASNQSFAAQHGVHCTLEAQTRPARVWVDGLRLQQVLANFLSNAIKFSPPGGEVRLQSAVNEDVVRISVIDQGPGIPDSFRQRIFQKFAQADSSDSREKGGTGLGLAISKELIERMGGSLGFESVVGRGATFWCELPVLDDPVPDAGNDQPRLLVIEDEPDTGRLLHLMLRNAGYGVDRVESLHQAREKLAQMHYLAVTLDLHLPDGNGHQLIDEMRKDSATRAIPIIVISAANSLDQQQPQPGVIWLHKPISDAQLLAAVERARQSAPPLP</sequence>
<evidence type="ECO:0000256" key="7">
    <source>
        <dbReference type="ARBA" id="ARBA00022679"/>
    </source>
</evidence>
<dbReference type="Pfam" id="PF03924">
    <property type="entry name" value="CHASE"/>
    <property type="match status" value="1"/>
</dbReference>
<keyword evidence="16" id="KW-0175">Coiled coil</keyword>
<evidence type="ECO:0000256" key="17">
    <source>
        <dbReference type="SAM" id="MobiDB-lite"/>
    </source>
</evidence>
<dbReference type="InterPro" id="IPR035965">
    <property type="entry name" value="PAS-like_dom_sf"/>
</dbReference>
<dbReference type="CDD" id="cd00082">
    <property type="entry name" value="HisKA"/>
    <property type="match status" value="1"/>
</dbReference>
<dbReference type="CDD" id="cd16922">
    <property type="entry name" value="HATPase_EvgS-ArcB-TorS-like"/>
    <property type="match status" value="1"/>
</dbReference>
<feature type="domain" description="CHASE" evidence="23">
    <location>
        <begin position="97"/>
        <end position="315"/>
    </location>
</feature>
<keyword evidence="9" id="KW-0547">Nucleotide-binding</keyword>
<evidence type="ECO:0000256" key="3">
    <source>
        <dbReference type="ARBA" id="ARBA00004314"/>
    </source>
</evidence>
<evidence type="ECO:0000256" key="18">
    <source>
        <dbReference type="SAM" id="Phobius"/>
    </source>
</evidence>
<evidence type="ECO:0000259" key="19">
    <source>
        <dbReference type="PROSITE" id="PS50109"/>
    </source>
</evidence>
<dbReference type="PROSITE" id="PS50839">
    <property type="entry name" value="CHASE"/>
    <property type="match status" value="1"/>
</dbReference>
<dbReference type="PANTHER" id="PTHR43047">
    <property type="entry name" value="TWO-COMPONENT HISTIDINE PROTEIN KINASE"/>
    <property type="match status" value="1"/>
</dbReference>
<evidence type="ECO:0000256" key="10">
    <source>
        <dbReference type="ARBA" id="ARBA00022777"/>
    </source>
</evidence>
<keyword evidence="12 18" id="KW-1133">Transmembrane helix</keyword>
<name>A0A5R9QCS2_9GAMM</name>
<evidence type="ECO:0000256" key="12">
    <source>
        <dbReference type="ARBA" id="ARBA00022989"/>
    </source>
</evidence>
<evidence type="ECO:0000256" key="11">
    <source>
        <dbReference type="ARBA" id="ARBA00022840"/>
    </source>
</evidence>
<dbReference type="SMART" id="SM00448">
    <property type="entry name" value="REC"/>
    <property type="match status" value="1"/>
</dbReference>
<dbReference type="InterPro" id="IPR011006">
    <property type="entry name" value="CheY-like_superfamily"/>
</dbReference>
<dbReference type="InterPro" id="IPR001789">
    <property type="entry name" value="Sig_transdc_resp-reg_receiver"/>
</dbReference>
<dbReference type="SMART" id="SM00091">
    <property type="entry name" value="PAS"/>
    <property type="match status" value="1"/>
</dbReference>